<dbReference type="GO" id="GO:0006415">
    <property type="term" value="P:translational termination"/>
    <property type="evidence" value="ECO:0007669"/>
    <property type="project" value="TreeGrafter"/>
</dbReference>
<dbReference type="InterPro" id="IPR035093">
    <property type="entry name" value="RelE/ParE_toxin_dom_sf"/>
</dbReference>
<keyword evidence="1" id="KW-1277">Toxin-antitoxin system</keyword>
<dbReference type="InterPro" id="IPR007712">
    <property type="entry name" value="RelE/ParE_toxin"/>
</dbReference>
<dbReference type="InterPro" id="IPR004386">
    <property type="entry name" value="Toxin_YafQ-like"/>
</dbReference>
<dbReference type="Proteomes" id="UP000028984">
    <property type="component" value="Unassembled WGS sequence"/>
</dbReference>
<proteinExistence type="predicted"/>
<dbReference type="PANTHER" id="PTHR40588">
    <property type="entry name" value="MRNA INTERFERASE TOXIN YAFQ"/>
    <property type="match status" value="1"/>
</dbReference>
<dbReference type="GO" id="GO:0004521">
    <property type="term" value="F:RNA endonuclease activity"/>
    <property type="evidence" value="ECO:0007669"/>
    <property type="project" value="TreeGrafter"/>
</dbReference>
<evidence type="ECO:0000256" key="1">
    <source>
        <dbReference type="ARBA" id="ARBA00022649"/>
    </source>
</evidence>
<evidence type="ECO:0000313" key="4">
    <source>
        <dbReference type="Proteomes" id="UP000028984"/>
    </source>
</evidence>
<keyword evidence="4" id="KW-1185">Reference proteome</keyword>
<feature type="active site" description="Proton donor" evidence="2">
    <location>
        <position position="91"/>
    </location>
</feature>
<gene>
    <name evidence="3" type="ORF">BREU_1139</name>
</gene>
<comment type="caution">
    <text evidence="3">The sequence shown here is derived from an EMBL/GenBank/DDBJ whole genome shotgun (WGS) entry which is preliminary data.</text>
</comment>
<dbReference type="RefSeq" id="WP_044089894.1">
    <property type="nucleotide sequence ID" value="NZ_JDUW01000015.1"/>
</dbReference>
<protein>
    <submittedName>
        <fullName evidence="3">RelE/StbE family addiction module toxin</fullName>
    </submittedName>
</protein>
<dbReference type="PIRSF" id="PIRSF006156">
    <property type="entry name" value="YafQ"/>
    <property type="match status" value="1"/>
</dbReference>
<dbReference type="GO" id="GO:0006402">
    <property type="term" value="P:mRNA catabolic process"/>
    <property type="evidence" value="ECO:0007669"/>
    <property type="project" value="TreeGrafter"/>
</dbReference>
<dbReference type="AlphaFoldDB" id="A0A087CM73"/>
<organism evidence="3 4">
    <name type="scientific">Bifidobacterium reuteri DSM 23975</name>
    <dbReference type="NCBI Taxonomy" id="1437610"/>
    <lineage>
        <taxon>Bacteria</taxon>
        <taxon>Bacillati</taxon>
        <taxon>Actinomycetota</taxon>
        <taxon>Actinomycetes</taxon>
        <taxon>Bifidobacteriales</taxon>
        <taxon>Bifidobacteriaceae</taxon>
        <taxon>Bifidobacterium</taxon>
    </lineage>
</organism>
<dbReference type="OrthoDB" id="7030467at2"/>
<accession>A0A087CM73</accession>
<reference evidence="3 4" key="1">
    <citation type="submission" date="2014-03" db="EMBL/GenBank/DDBJ databases">
        <title>Genomics of Bifidobacteria.</title>
        <authorList>
            <person name="Ventura M."/>
            <person name="Milani C."/>
            <person name="Lugli G.A."/>
        </authorList>
    </citation>
    <scope>NUCLEOTIDE SEQUENCE [LARGE SCALE GENOMIC DNA]</scope>
    <source>
        <strain evidence="3 4">DSM 23975</strain>
    </source>
</reference>
<evidence type="ECO:0000256" key="2">
    <source>
        <dbReference type="PIRSR" id="PIRSR006156-1"/>
    </source>
</evidence>
<name>A0A087CM73_9BIFI</name>
<dbReference type="NCBIfam" id="TIGR02385">
    <property type="entry name" value="RelE_StbE"/>
    <property type="match status" value="1"/>
</dbReference>
<dbReference type="EMBL" id="JGZK01000017">
    <property type="protein sequence ID" value="KFI84373.1"/>
    <property type="molecule type" value="Genomic_DNA"/>
</dbReference>
<sequence>MLEPEYTPRFNRDIKRLRKKRIDTAPLRQVVRLILDDTVESIEELKRRHNMHTLSGEWKGSNECHIANAGDWLLIWCTTDDLAIFQRTGSHDELFS</sequence>
<dbReference type="Pfam" id="PF15738">
    <property type="entry name" value="YafQ_toxin"/>
    <property type="match status" value="1"/>
</dbReference>
<evidence type="ECO:0000313" key="3">
    <source>
        <dbReference type="EMBL" id="KFI84373.1"/>
    </source>
</evidence>
<dbReference type="eggNOG" id="COG3041">
    <property type="taxonomic scope" value="Bacteria"/>
</dbReference>
<dbReference type="SUPFAM" id="SSF143011">
    <property type="entry name" value="RelE-like"/>
    <property type="match status" value="1"/>
</dbReference>
<dbReference type="PANTHER" id="PTHR40588:SF1">
    <property type="entry name" value="MRNA INTERFERASE TOXIN YAFQ"/>
    <property type="match status" value="1"/>
</dbReference>
<dbReference type="STRING" id="1437610.BREU_1139"/>
<dbReference type="Gene3D" id="3.30.2310.20">
    <property type="entry name" value="RelE-like"/>
    <property type="match status" value="1"/>
</dbReference>